<name>A0AAD5WHG2_PARTN</name>
<accession>A0AAD5WHG2</accession>
<organism evidence="2 3">
    <name type="scientific">Parelaphostrongylus tenuis</name>
    <name type="common">Meningeal worm</name>
    <dbReference type="NCBI Taxonomy" id="148309"/>
    <lineage>
        <taxon>Eukaryota</taxon>
        <taxon>Metazoa</taxon>
        <taxon>Ecdysozoa</taxon>
        <taxon>Nematoda</taxon>
        <taxon>Chromadorea</taxon>
        <taxon>Rhabditida</taxon>
        <taxon>Rhabditina</taxon>
        <taxon>Rhabditomorpha</taxon>
        <taxon>Strongyloidea</taxon>
        <taxon>Metastrongylidae</taxon>
        <taxon>Parelaphostrongylus</taxon>
    </lineage>
</organism>
<reference evidence="2" key="1">
    <citation type="submission" date="2021-06" db="EMBL/GenBank/DDBJ databases">
        <title>Parelaphostrongylus tenuis whole genome reference sequence.</title>
        <authorList>
            <person name="Garwood T.J."/>
            <person name="Larsen P.A."/>
            <person name="Fountain-Jones N.M."/>
            <person name="Garbe J.R."/>
            <person name="Macchietto M.G."/>
            <person name="Kania S.A."/>
            <person name="Gerhold R.W."/>
            <person name="Richards J.E."/>
            <person name="Wolf T.M."/>
        </authorList>
    </citation>
    <scope>NUCLEOTIDE SEQUENCE</scope>
    <source>
        <strain evidence="2">MNPRO001-30</strain>
        <tissue evidence="2">Meninges</tissue>
    </source>
</reference>
<feature type="compositionally biased region" description="Polar residues" evidence="1">
    <location>
        <begin position="206"/>
        <end position="225"/>
    </location>
</feature>
<feature type="non-terminal residue" evidence="2">
    <location>
        <position position="1"/>
    </location>
</feature>
<feature type="region of interest" description="Disordered" evidence="1">
    <location>
        <begin position="132"/>
        <end position="189"/>
    </location>
</feature>
<comment type="caution">
    <text evidence="2">The sequence shown here is derived from an EMBL/GenBank/DDBJ whole genome shotgun (WGS) entry which is preliminary data.</text>
</comment>
<evidence type="ECO:0000256" key="1">
    <source>
        <dbReference type="SAM" id="MobiDB-lite"/>
    </source>
</evidence>
<feature type="compositionally biased region" description="Low complexity" evidence="1">
    <location>
        <begin position="175"/>
        <end position="188"/>
    </location>
</feature>
<gene>
    <name evidence="2" type="ORF">KIN20_031694</name>
</gene>
<dbReference type="Proteomes" id="UP001196413">
    <property type="component" value="Unassembled WGS sequence"/>
</dbReference>
<protein>
    <submittedName>
        <fullName evidence="2">Uncharacterized protein</fullName>
    </submittedName>
</protein>
<feature type="compositionally biased region" description="Pro residues" evidence="1">
    <location>
        <begin position="262"/>
        <end position="272"/>
    </location>
</feature>
<feature type="region of interest" description="Disordered" evidence="1">
    <location>
        <begin position="206"/>
        <end position="239"/>
    </location>
</feature>
<feature type="region of interest" description="Disordered" evidence="1">
    <location>
        <begin position="32"/>
        <end position="52"/>
    </location>
</feature>
<sequence length="364" mass="38952">AQQPGGSYELNASSISTFTAIDEDGNEVLIEDRRTPPLQNTHGNGTSNERTIRSTTPLHSRHLISSYRRQVPGATLQHPHSIQSVREDTSSHGNVSRAQILSLPTPDPPIIPLPNRSGGPLFRPVRDMGSVSGSAYEERKGGAAVTTVAPASPRSDLQQTQGVQDANVSNSDSGTRLLSLSPTPSTLRQRFPTILRKTDSLPFPTQTALSVSRSSSVNQRPTQPNVAPRPPPSSRPLPPHRLIQAAVRAVPPHRLIKTLPLPTVPPPRPPKPFTNTDGTNAEVSQLVAQGEQELNQSSELKDNEKDSVVEKSGALMSKDTEALCILAAVSEAAAAAVPNSSTQSSSKKNLSSNADDDDEFEEEL</sequence>
<proteinExistence type="predicted"/>
<feature type="region of interest" description="Disordered" evidence="1">
    <location>
        <begin position="334"/>
        <end position="364"/>
    </location>
</feature>
<dbReference type="EMBL" id="JAHQIW010006719">
    <property type="protein sequence ID" value="KAJ1370056.1"/>
    <property type="molecule type" value="Genomic_DNA"/>
</dbReference>
<dbReference type="AlphaFoldDB" id="A0AAD5WHG2"/>
<feature type="compositionally biased region" description="Pro residues" evidence="1">
    <location>
        <begin position="227"/>
        <end position="239"/>
    </location>
</feature>
<feature type="compositionally biased region" description="Polar residues" evidence="1">
    <location>
        <begin position="37"/>
        <end position="52"/>
    </location>
</feature>
<keyword evidence="3" id="KW-1185">Reference proteome</keyword>
<feature type="region of interest" description="Disordered" evidence="1">
    <location>
        <begin position="257"/>
        <end position="278"/>
    </location>
</feature>
<feature type="compositionally biased region" description="Acidic residues" evidence="1">
    <location>
        <begin position="354"/>
        <end position="364"/>
    </location>
</feature>
<evidence type="ECO:0000313" key="3">
    <source>
        <dbReference type="Proteomes" id="UP001196413"/>
    </source>
</evidence>
<feature type="compositionally biased region" description="Low complexity" evidence="1">
    <location>
        <begin position="334"/>
        <end position="353"/>
    </location>
</feature>
<feature type="compositionally biased region" description="Polar residues" evidence="1">
    <location>
        <begin position="155"/>
        <end position="174"/>
    </location>
</feature>
<evidence type="ECO:0000313" key="2">
    <source>
        <dbReference type="EMBL" id="KAJ1370056.1"/>
    </source>
</evidence>